<feature type="domain" description="Nucleotide modification associated" evidence="1">
    <location>
        <begin position="2"/>
        <end position="204"/>
    </location>
</feature>
<organism evidence="2 3">
    <name type="scientific">Rubrivivax gelatinosus (strain NBRC 100245 / IL144)</name>
    <dbReference type="NCBI Taxonomy" id="983917"/>
    <lineage>
        <taxon>Bacteria</taxon>
        <taxon>Pseudomonadati</taxon>
        <taxon>Pseudomonadota</taxon>
        <taxon>Betaproteobacteria</taxon>
        <taxon>Burkholderiales</taxon>
        <taxon>Sphaerotilaceae</taxon>
        <taxon>Rubrivivax</taxon>
    </lineage>
</organism>
<sequence length="207" mass="23480">MKLHSYVVRYDSGFAPNPFYGYCTLATCKPPIRKSAAVEDWIVGCGSNDRSVCRGGHIVYAMRVTDALDFRAYAADPRFHQKIPYRRGSRKQSCGDNIYFRNATDTGWLQRDSFHSKEDGSLNPDHVKRDTGVDRVLVSDDFVYFGGYGPEFPESLRNFHGLDVCKSGRGVSSFGDPELIAQFVHWIRSLKVSGYQSAPFEWRMLRG</sequence>
<proteinExistence type="predicted"/>
<evidence type="ECO:0000259" key="1">
    <source>
        <dbReference type="Pfam" id="PF18753"/>
    </source>
</evidence>
<dbReference type="STRING" id="983917.RGE_00060"/>
<evidence type="ECO:0000313" key="2">
    <source>
        <dbReference type="EMBL" id="BAL93351.1"/>
    </source>
</evidence>
<dbReference type="InterPro" id="IPR041180">
    <property type="entry name" value="Nmad2"/>
</dbReference>
<accession>I0HK14</accession>
<dbReference type="RefSeq" id="WP_014426244.1">
    <property type="nucleotide sequence ID" value="NC_017075.1"/>
</dbReference>
<reference evidence="2" key="1">
    <citation type="journal article" date="2012" name="J. Bacteriol.">
        <title>Complete genome sequence of phototrophic betaproteobacterium Rubrivivax gelatinosus IL144.</title>
        <authorList>
            <person name="Nagashima S."/>
            <person name="Kamimura A."/>
            <person name="Shimizu T."/>
            <person name="Nakamura-isaki S."/>
            <person name="Aono E."/>
            <person name="Sakamoto K."/>
            <person name="Ichikawa N."/>
            <person name="Nakazawa H."/>
            <person name="Sekine M."/>
            <person name="Yamazaki S."/>
            <person name="Fujita N."/>
            <person name="Shimada K."/>
            <person name="Hanada S."/>
            <person name="Nagashima K.V.P."/>
        </authorList>
    </citation>
    <scope>NUCLEOTIDE SEQUENCE [LARGE SCALE GENOMIC DNA]</scope>
    <source>
        <strain evidence="2">IL144</strain>
    </source>
</reference>
<name>I0HK14_RUBGI</name>
<dbReference type="KEGG" id="rge:RGE_00060"/>
<evidence type="ECO:0000313" key="3">
    <source>
        <dbReference type="Proteomes" id="UP000007883"/>
    </source>
</evidence>
<dbReference type="Proteomes" id="UP000007883">
    <property type="component" value="Chromosome"/>
</dbReference>
<protein>
    <recommendedName>
        <fullName evidence="1">Nucleotide modification associated domain-containing protein</fullName>
    </recommendedName>
</protein>
<gene>
    <name evidence="2" type="ordered locus">RGE_00060</name>
</gene>
<dbReference type="Pfam" id="PF18753">
    <property type="entry name" value="Nmad2"/>
    <property type="match status" value="1"/>
</dbReference>
<dbReference type="EMBL" id="AP012320">
    <property type="protein sequence ID" value="BAL93351.1"/>
    <property type="molecule type" value="Genomic_DNA"/>
</dbReference>
<dbReference type="HOGENOM" id="CLU_108029_0_0_4"/>
<dbReference type="AlphaFoldDB" id="I0HK14"/>
<dbReference type="eggNOG" id="ENOG502Z8HI">
    <property type="taxonomic scope" value="Bacteria"/>
</dbReference>
<keyword evidence="3" id="KW-1185">Reference proteome</keyword>